<evidence type="ECO:0000256" key="1">
    <source>
        <dbReference type="ARBA" id="ARBA00001971"/>
    </source>
</evidence>
<keyword evidence="7" id="KW-0349">Heme</keyword>
<keyword evidence="4 7" id="KW-0560">Oxidoreductase</keyword>
<dbReference type="GO" id="GO:0020037">
    <property type="term" value="F:heme binding"/>
    <property type="evidence" value="ECO:0007669"/>
    <property type="project" value="InterPro"/>
</dbReference>
<organism evidence="9 10">
    <name type="scientific">Parnassius apollo</name>
    <name type="common">Apollo butterfly</name>
    <name type="synonym">Papilio apollo</name>
    <dbReference type="NCBI Taxonomy" id="110799"/>
    <lineage>
        <taxon>Eukaryota</taxon>
        <taxon>Metazoa</taxon>
        <taxon>Ecdysozoa</taxon>
        <taxon>Arthropoda</taxon>
        <taxon>Hexapoda</taxon>
        <taxon>Insecta</taxon>
        <taxon>Pterygota</taxon>
        <taxon>Neoptera</taxon>
        <taxon>Endopterygota</taxon>
        <taxon>Lepidoptera</taxon>
        <taxon>Glossata</taxon>
        <taxon>Ditrysia</taxon>
        <taxon>Papilionoidea</taxon>
        <taxon>Papilionidae</taxon>
        <taxon>Parnassiinae</taxon>
        <taxon>Parnassini</taxon>
        <taxon>Parnassius</taxon>
        <taxon>Parnassius</taxon>
    </lineage>
</organism>
<dbReference type="PANTHER" id="PTHR24300">
    <property type="entry name" value="CYTOCHROME P450 508A4-RELATED"/>
    <property type="match status" value="1"/>
</dbReference>
<dbReference type="Pfam" id="PF00067">
    <property type="entry name" value="p450"/>
    <property type="match status" value="1"/>
</dbReference>
<keyword evidence="8" id="KW-0472">Membrane</keyword>
<dbReference type="GO" id="GO:0008395">
    <property type="term" value="F:steroid hydroxylase activity"/>
    <property type="evidence" value="ECO:0007669"/>
    <property type="project" value="TreeGrafter"/>
</dbReference>
<dbReference type="GO" id="GO:0005737">
    <property type="term" value="C:cytoplasm"/>
    <property type="evidence" value="ECO:0007669"/>
    <property type="project" value="TreeGrafter"/>
</dbReference>
<keyword evidence="5 7" id="KW-0408">Iron</keyword>
<dbReference type="OrthoDB" id="1055148at2759"/>
<keyword evidence="8" id="KW-0812">Transmembrane</keyword>
<dbReference type="GO" id="GO:0006805">
    <property type="term" value="P:xenobiotic metabolic process"/>
    <property type="evidence" value="ECO:0007669"/>
    <property type="project" value="TreeGrafter"/>
</dbReference>
<dbReference type="InterPro" id="IPR001128">
    <property type="entry name" value="Cyt_P450"/>
</dbReference>
<evidence type="ECO:0000256" key="5">
    <source>
        <dbReference type="ARBA" id="ARBA00023004"/>
    </source>
</evidence>
<proteinExistence type="inferred from homology"/>
<dbReference type="FunFam" id="1.10.630.10:FF:000036">
    <property type="entry name" value="CYtochrome P450 family"/>
    <property type="match status" value="1"/>
</dbReference>
<feature type="transmembrane region" description="Helical" evidence="8">
    <location>
        <begin position="21"/>
        <end position="38"/>
    </location>
</feature>
<evidence type="ECO:0000256" key="3">
    <source>
        <dbReference type="ARBA" id="ARBA00022723"/>
    </source>
</evidence>
<name>A0A8S3XAB6_PARAO</name>
<dbReference type="GO" id="GO:0016712">
    <property type="term" value="F:oxidoreductase activity, acting on paired donors, with incorporation or reduction of molecular oxygen, reduced flavin or flavoprotein as one donor, and incorporation of one atom of oxygen"/>
    <property type="evidence" value="ECO:0007669"/>
    <property type="project" value="TreeGrafter"/>
</dbReference>
<dbReference type="Proteomes" id="UP000691718">
    <property type="component" value="Unassembled WGS sequence"/>
</dbReference>
<dbReference type="InterPro" id="IPR050182">
    <property type="entry name" value="Cytochrome_P450_fam2"/>
</dbReference>
<protein>
    <submittedName>
        <fullName evidence="9">(apollo) hypothetical protein</fullName>
    </submittedName>
</protein>
<keyword evidence="6 7" id="KW-0503">Monooxygenase</keyword>
<comment type="similarity">
    <text evidence="2 7">Belongs to the cytochrome P450 family.</text>
</comment>
<dbReference type="AlphaFoldDB" id="A0A8S3XAB6"/>
<keyword evidence="8" id="KW-1133">Transmembrane helix</keyword>
<sequence>MLWSSIEYIYTYLAINYSGGWCRYILFTFVVILCSLLIRQQIEYNRKLPPGPWGIPILGYLPWMSKGSPHSWYFSMSARYGDIASVRLGSNLVVCISSTKILRELFNRFESTGRPQTPLNTLMGGLGIVLSEDILWKRQRYFLHDKFRALGVNLWNNKRLEQIIMDEIEELLSNLKKRAEEPVDPVIVLGRHMHNVICQLMMSFRFEEGNEEFAMFNERISRSMKLYGSIHIGEHLLCYMKLPGKKTVLKEIRRNLQDISQFHEKHIEERLKKRAKLSGQEEHNDLLDYYLEQMQSEETGVVQSIFNNVDPVKQIVQVMNDLFSAGMETSRTTVVWLLLMMLREPKVAQNVMDELSNVVEVGKIVTMEHRSKLSYVEAVIYETLRRVSVVPLGTTHVNTEEWEINGYIIPAGTHIVPLINKINMDPKYFYEPEKFLPERFLKNGVLCIPECFIPFGVGRRICLGMHLARIELFLFFTNIMNNYKFTLADGQELPGLEGTYGVTHSPRPYTLIFKQL</sequence>
<dbReference type="EMBL" id="CAJQZP010001037">
    <property type="protein sequence ID" value="CAG5012486.1"/>
    <property type="molecule type" value="Genomic_DNA"/>
</dbReference>
<comment type="caution">
    <text evidence="9">The sequence shown here is derived from an EMBL/GenBank/DDBJ whole genome shotgun (WGS) entry which is preliminary data.</text>
</comment>
<evidence type="ECO:0000256" key="8">
    <source>
        <dbReference type="SAM" id="Phobius"/>
    </source>
</evidence>
<reference evidence="9" key="1">
    <citation type="submission" date="2021-04" db="EMBL/GenBank/DDBJ databases">
        <authorList>
            <person name="Tunstrom K."/>
        </authorList>
    </citation>
    <scope>NUCLEOTIDE SEQUENCE</scope>
</reference>
<keyword evidence="10" id="KW-1185">Reference proteome</keyword>
<accession>A0A8S3XAB6</accession>
<dbReference type="InterPro" id="IPR017972">
    <property type="entry name" value="Cyt_P450_CS"/>
</dbReference>
<evidence type="ECO:0000256" key="6">
    <source>
        <dbReference type="ARBA" id="ARBA00023033"/>
    </source>
</evidence>
<keyword evidence="3 7" id="KW-0479">Metal-binding</keyword>
<evidence type="ECO:0000256" key="4">
    <source>
        <dbReference type="ARBA" id="ARBA00023002"/>
    </source>
</evidence>
<evidence type="ECO:0000256" key="2">
    <source>
        <dbReference type="ARBA" id="ARBA00010617"/>
    </source>
</evidence>
<evidence type="ECO:0000256" key="7">
    <source>
        <dbReference type="RuleBase" id="RU000461"/>
    </source>
</evidence>
<evidence type="ECO:0000313" key="10">
    <source>
        <dbReference type="Proteomes" id="UP000691718"/>
    </source>
</evidence>
<dbReference type="PANTHER" id="PTHR24300:SF413">
    <property type="entry name" value="CYTOCHROME P450 18A1"/>
    <property type="match status" value="1"/>
</dbReference>
<gene>
    <name evidence="9" type="ORF">PAPOLLO_LOCUS15803</name>
</gene>
<evidence type="ECO:0000313" key="9">
    <source>
        <dbReference type="EMBL" id="CAG5012486.1"/>
    </source>
</evidence>
<dbReference type="PROSITE" id="PS00086">
    <property type="entry name" value="CYTOCHROME_P450"/>
    <property type="match status" value="1"/>
</dbReference>
<dbReference type="GO" id="GO:0005506">
    <property type="term" value="F:iron ion binding"/>
    <property type="evidence" value="ECO:0007669"/>
    <property type="project" value="InterPro"/>
</dbReference>
<dbReference type="GO" id="GO:0006082">
    <property type="term" value="P:organic acid metabolic process"/>
    <property type="evidence" value="ECO:0007669"/>
    <property type="project" value="TreeGrafter"/>
</dbReference>
<comment type="cofactor">
    <cofactor evidence="1">
        <name>heme</name>
        <dbReference type="ChEBI" id="CHEBI:30413"/>
    </cofactor>
</comment>